<organism evidence="1 2">
    <name type="scientific">Trifolium medium</name>
    <dbReference type="NCBI Taxonomy" id="97028"/>
    <lineage>
        <taxon>Eukaryota</taxon>
        <taxon>Viridiplantae</taxon>
        <taxon>Streptophyta</taxon>
        <taxon>Embryophyta</taxon>
        <taxon>Tracheophyta</taxon>
        <taxon>Spermatophyta</taxon>
        <taxon>Magnoliopsida</taxon>
        <taxon>eudicotyledons</taxon>
        <taxon>Gunneridae</taxon>
        <taxon>Pentapetalae</taxon>
        <taxon>rosids</taxon>
        <taxon>fabids</taxon>
        <taxon>Fabales</taxon>
        <taxon>Fabaceae</taxon>
        <taxon>Papilionoideae</taxon>
        <taxon>50 kb inversion clade</taxon>
        <taxon>NPAAA clade</taxon>
        <taxon>Hologalegina</taxon>
        <taxon>IRL clade</taxon>
        <taxon>Trifolieae</taxon>
        <taxon>Trifolium</taxon>
    </lineage>
</organism>
<gene>
    <name evidence="1" type="ORF">A2U01_0006813</name>
</gene>
<accession>A0A392MEN7</accession>
<evidence type="ECO:0000313" key="1">
    <source>
        <dbReference type="EMBL" id="MCH85960.1"/>
    </source>
</evidence>
<name>A0A392MEN7_9FABA</name>
<feature type="non-terminal residue" evidence="1">
    <location>
        <position position="30"/>
    </location>
</feature>
<protein>
    <submittedName>
        <fullName evidence="1">Uncharacterized protein</fullName>
    </submittedName>
</protein>
<dbReference type="EMBL" id="LXQA010009470">
    <property type="protein sequence ID" value="MCH85960.1"/>
    <property type="molecule type" value="Genomic_DNA"/>
</dbReference>
<evidence type="ECO:0000313" key="2">
    <source>
        <dbReference type="Proteomes" id="UP000265520"/>
    </source>
</evidence>
<keyword evidence="2" id="KW-1185">Reference proteome</keyword>
<sequence length="30" mass="3266">MSGRGEGYTKDFGLTLTGMSNNEMTRWGAP</sequence>
<proteinExistence type="predicted"/>
<dbReference type="Proteomes" id="UP000265520">
    <property type="component" value="Unassembled WGS sequence"/>
</dbReference>
<comment type="caution">
    <text evidence="1">The sequence shown here is derived from an EMBL/GenBank/DDBJ whole genome shotgun (WGS) entry which is preliminary data.</text>
</comment>
<dbReference type="AlphaFoldDB" id="A0A392MEN7"/>
<reference evidence="1 2" key="1">
    <citation type="journal article" date="2018" name="Front. Plant Sci.">
        <title>Red Clover (Trifolium pratense) and Zigzag Clover (T. medium) - A Picture of Genomic Similarities and Differences.</title>
        <authorList>
            <person name="Dluhosova J."/>
            <person name="Istvanek J."/>
            <person name="Nedelnik J."/>
            <person name="Repkova J."/>
        </authorList>
    </citation>
    <scope>NUCLEOTIDE SEQUENCE [LARGE SCALE GENOMIC DNA]</scope>
    <source>
        <strain evidence="2">cv. 10/8</strain>
        <tissue evidence="1">Leaf</tissue>
    </source>
</reference>